<dbReference type="EMBL" id="KQ434998">
    <property type="protein sequence ID" value="KZC13343.1"/>
    <property type="molecule type" value="Genomic_DNA"/>
</dbReference>
<reference evidence="2 3" key="1">
    <citation type="submission" date="2015-07" db="EMBL/GenBank/DDBJ databases">
        <title>The genome of Dufourea novaeangliae.</title>
        <authorList>
            <person name="Pan H."/>
            <person name="Kapheim K."/>
        </authorList>
    </citation>
    <scope>NUCLEOTIDE SEQUENCE [LARGE SCALE GENOMIC DNA]</scope>
    <source>
        <strain evidence="2">0120121106</strain>
        <tissue evidence="2">Whole body</tissue>
    </source>
</reference>
<gene>
    <name evidence="2" type="ORF">WN55_05651</name>
</gene>
<dbReference type="OrthoDB" id="549905at2759"/>
<dbReference type="InterPro" id="IPR036045">
    <property type="entry name" value="Sec1-like_sf"/>
</dbReference>
<comment type="similarity">
    <text evidence="1">Belongs to the STXBP/unc-18/SEC1 family.</text>
</comment>
<dbReference type="InterPro" id="IPR001619">
    <property type="entry name" value="Sec1-like"/>
</dbReference>
<evidence type="ECO:0000313" key="2">
    <source>
        <dbReference type="EMBL" id="KZC13343.1"/>
    </source>
</evidence>
<dbReference type="Proteomes" id="UP000076502">
    <property type="component" value="Unassembled WGS sequence"/>
</dbReference>
<proteinExistence type="inferred from homology"/>
<dbReference type="GO" id="GO:0016192">
    <property type="term" value="P:vesicle-mediated transport"/>
    <property type="evidence" value="ECO:0007669"/>
    <property type="project" value="InterPro"/>
</dbReference>
<dbReference type="OMA" id="DHEATEC"/>
<name>A0A154PNC5_DUFNO</name>
<dbReference type="AlphaFoldDB" id="A0A154PNC5"/>
<dbReference type="SUPFAM" id="SSF56815">
    <property type="entry name" value="Sec1/munc18-like (SM) proteins"/>
    <property type="match status" value="1"/>
</dbReference>
<keyword evidence="3" id="KW-1185">Reference proteome</keyword>
<evidence type="ECO:0000313" key="3">
    <source>
        <dbReference type="Proteomes" id="UP000076502"/>
    </source>
</evidence>
<organism evidence="2 3">
    <name type="scientific">Dufourea novaeangliae</name>
    <name type="common">Sweat bee</name>
    <dbReference type="NCBI Taxonomy" id="178035"/>
    <lineage>
        <taxon>Eukaryota</taxon>
        <taxon>Metazoa</taxon>
        <taxon>Ecdysozoa</taxon>
        <taxon>Arthropoda</taxon>
        <taxon>Hexapoda</taxon>
        <taxon>Insecta</taxon>
        <taxon>Pterygota</taxon>
        <taxon>Neoptera</taxon>
        <taxon>Endopterygota</taxon>
        <taxon>Hymenoptera</taxon>
        <taxon>Apocrita</taxon>
        <taxon>Aculeata</taxon>
        <taxon>Apoidea</taxon>
        <taxon>Anthophila</taxon>
        <taxon>Halictidae</taxon>
        <taxon>Rophitinae</taxon>
        <taxon>Dufourea</taxon>
    </lineage>
</organism>
<sequence>MTNLILEMKKFNSECWANIFTEVHGAVVYIDQYATECLHWYTAGKGYTALRNVGAIAVHELGMYHFLYSEVKNSKKAVIVSTAGDPAFYQRTIKMILAKNTFDSCTIYCSVPCCTTDYPGVHLTEEKLNYIKLKRDIKIWMASRNPSQDLSVNIIHIPLLIAPLNDYLFVTPAFGDFMPPLDTNVTEDMLPEISLLANSFYKLFDSINAKLDTYSVGKFSSLLAENLENHMANGIRQNRLSEVEELGVSLILIDRTLDLCTPSSNNVESFLTKILRAFPRLPQHNNDIAIKTSPVFGTIRGILRAHEVPGCLANLEKTTIDLFILENEKKLLAVANQSLNNMASTKDSPKLRNPMRISGHSLEKALGKIQVTNKIDSVMVHTEKVQSILAIVEASTSQKTSQFELLTSLEKLVLQNLSVSRESSSILTQLSNIIRTRIHRGLDIENLFALLIHVYALAGTQIQFSSQQEQQLEESIADAIFEDYEVLKRSPSTNTISTYRRTLQLLEVNDVVAARETSYKIAASIIHTLRSVANQRSTLQDYKFLMIKAYSQETNRPISILEQITRDIISPGTVRELRDLRQRSSSLISAGFNLLLRGKVKRHARDNPYILIYIIGGFTAEEAKLVQDTTAIHNKNKTPCIILAGSRLLNPLDVVEKIFFK</sequence>
<evidence type="ECO:0000256" key="1">
    <source>
        <dbReference type="ARBA" id="ARBA00009884"/>
    </source>
</evidence>
<dbReference type="PANTHER" id="PTHR11679">
    <property type="entry name" value="VESICLE PROTEIN SORTING-ASSOCIATED"/>
    <property type="match status" value="1"/>
</dbReference>
<protein>
    <submittedName>
        <fullName evidence="2">Sec1 family domain-containing protein 2</fullName>
    </submittedName>
</protein>
<accession>A0A154PNC5</accession>